<sequence>MGLVGELPEVTIRAQGWIWMQPVDGVRLRSLFIDDILVESGNRFVSPPARSHPFPVA</sequence>
<evidence type="ECO:0000313" key="1">
    <source>
        <dbReference type="EMBL" id="CAE6737305.1"/>
    </source>
</evidence>
<reference evidence="1" key="1">
    <citation type="submission" date="2021-02" db="EMBL/GenBank/DDBJ databases">
        <authorList>
            <person name="Han P."/>
        </authorList>
    </citation>
    <scope>NUCLEOTIDE SEQUENCE</scope>
    <source>
        <strain evidence="1">Candidatus Nitrotoga sp. ZN8</strain>
    </source>
</reference>
<evidence type="ECO:0000313" key="2">
    <source>
        <dbReference type="Proteomes" id="UP000675882"/>
    </source>
</evidence>
<dbReference type="Proteomes" id="UP000675882">
    <property type="component" value="Unassembled WGS sequence"/>
</dbReference>
<protein>
    <submittedName>
        <fullName evidence="1">Uncharacterized protein</fullName>
    </submittedName>
</protein>
<comment type="caution">
    <text evidence="1">The sequence shown here is derived from an EMBL/GenBank/DDBJ whole genome shotgun (WGS) entry which is preliminary data.</text>
</comment>
<accession>A0A916BHU0</accession>
<keyword evidence="2" id="KW-1185">Reference proteome</keyword>
<dbReference type="EMBL" id="CAJNBL010000042">
    <property type="protein sequence ID" value="CAE6737305.1"/>
    <property type="molecule type" value="Genomic_DNA"/>
</dbReference>
<gene>
    <name evidence="1" type="ORF">NTGZN8_70019</name>
</gene>
<proteinExistence type="predicted"/>
<name>A0A916BHU0_9PROT</name>
<organism evidence="1 2">
    <name type="scientific">Candidatus Nitrotoga fabula</name>
    <dbReference type="NCBI Taxonomy" id="2182327"/>
    <lineage>
        <taxon>Bacteria</taxon>
        <taxon>Pseudomonadati</taxon>
        <taxon>Pseudomonadota</taxon>
        <taxon>Betaproteobacteria</taxon>
        <taxon>Nitrosomonadales</taxon>
        <taxon>Gallionellaceae</taxon>
        <taxon>Candidatus Nitrotoga</taxon>
    </lineage>
</organism>
<dbReference type="AlphaFoldDB" id="A0A916BHU0"/>